<dbReference type="InterPro" id="IPR029068">
    <property type="entry name" value="Glyas_Bleomycin-R_OHBP_Dase"/>
</dbReference>
<keyword evidence="2" id="KW-1185">Reference proteome</keyword>
<proteinExistence type="predicted"/>
<dbReference type="SUPFAM" id="SSF54593">
    <property type="entry name" value="Glyoxalase/Bleomycin resistance protein/Dihydroxybiphenyl dioxygenase"/>
    <property type="match status" value="1"/>
</dbReference>
<evidence type="ECO:0000313" key="1">
    <source>
        <dbReference type="EMBL" id="SFJ69212.1"/>
    </source>
</evidence>
<dbReference type="EMBL" id="FOSB01000003">
    <property type="protein sequence ID" value="SFJ69212.1"/>
    <property type="molecule type" value="Genomic_DNA"/>
</dbReference>
<organism evidence="1 2">
    <name type="scientific">Halobacillus dabanensis</name>
    <dbReference type="NCBI Taxonomy" id="240302"/>
    <lineage>
        <taxon>Bacteria</taxon>
        <taxon>Bacillati</taxon>
        <taxon>Bacillota</taxon>
        <taxon>Bacilli</taxon>
        <taxon>Bacillales</taxon>
        <taxon>Bacillaceae</taxon>
        <taxon>Halobacillus</taxon>
    </lineage>
</organism>
<dbReference type="Proteomes" id="UP000183557">
    <property type="component" value="Unassembled WGS sequence"/>
</dbReference>
<dbReference type="AlphaFoldDB" id="A0A1I3TFC5"/>
<dbReference type="Gene3D" id="3.10.180.10">
    <property type="entry name" value="2,3-Dihydroxybiphenyl 1,2-Dioxygenase, domain 1"/>
    <property type="match status" value="1"/>
</dbReference>
<reference evidence="2" key="1">
    <citation type="submission" date="2016-10" db="EMBL/GenBank/DDBJ databases">
        <authorList>
            <person name="Varghese N."/>
            <person name="Submissions S."/>
        </authorList>
    </citation>
    <scope>NUCLEOTIDE SEQUENCE [LARGE SCALE GENOMIC DNA]</scope>
    <source>
        <strain evidence="2">CGMCC 1.3704</strain>
    </source>
</reference>
<gene>
    <name evidence="1" type="ORF">SAMN04487936_103348</name>
</gene>
<protein>
    <recommendedName>
        <fullName evidence="3">VOC domain-containing protein</fullName>
    </recommendedName>
</protein>
<accession>A0A1I3TFC5</accession>
<evidence type="ECO:0008006" key="3">
    <source>
        <dbReference type="Google" id="ProtNLM"/>
    </source>
</evidence>
<sequence length="68" mass="8120">MPLTLQEGEGETKKDQAYPIFFSHDIDRTYKELKTKQVSLSAIYQDGVNRYFDFYDPDENRLQVCFFE</sequence>
<name>A0A1I3TFC5_HALDA</name>
<evidence type="ECO:0000313" key="2">
    <source>
        <dbReference type="Proteomes" id="UP000183557"/>
    </source>
</evidence>